<reference evidence="1" key="1">
    <citation type="submission" date="2018-05" db="EMBL/GenBank/DDBJ databases">
        <authorList>
            <person name="Lanie J.A."/>
            <person name="Ng W.-L."/>
            <person name="Kazmierczak K.M."/>
            <person name="Andrzejewski T.M."/>
            <person name="Davidsen T.M."/>
            <person name="Wayne K.J."/>
            <person name="Tettelin H."/>
            <person name="Glass J.I."/>
            <person name="Rusch D."/>
            <person name="Podicherti R."/>
            <person name="Tsui H.-C.T."/>
            <person name="Winkler M.E."/>
        </authorList>
    </citation>
    <scope>NUCLEOTIDE SEQUENCE</scope>
</reference>
<proteinExistence type="predicted"/>
<sequence length="32" mass="3286">MAEDEDLDELEEGAGGKKGMIIGIIVGLLVLG</sequence>
<organism evidence="1">
    <name type="scientific">marine metagenome</name>
    <dbReference type="NCBI Taxonomy" id="408172"/>
    <lineage>
        <taxon>unclassified sequences</taxon>
        <taxon>metagenomes</taxon>
        <taxon>ecological metagenomes</taxon>
    </lineage>
</organism>
<gene>
    <name evidence="1" type="ORF">METZ01_LOCUS487009</name>
</gene>
<name>A0A383CQQ3_9ZZZZ</name>
<feature type="non-terminal residue" evidence="1">
    <location>
        <position position="32"/>
    </location>
</feature>
<evidence type="ECO:0000313" key="1">
    <source>
        <dbReference type="EMBL" id="SVE34155.1"/>
    </source>
</evidence>
<dbReference type="EMBL" id="UINC01210615">
    <property type="protein sequence ID" value="SVE34155.1"/>
    <property type="molecule type" value="Genomic_DNA"/>
</dbReference>
<accession>A0A383CQQ3</accession>
<protein>
    <submittedName>
        <fullName evidence="1">Uncharacterized protein</fullName>
    </submittedName>
</protein>
<dbReference type="AlphaFoldDB" id="A0A383CQQ3"/>